<evidence type="ECO:0000313" key="2">
    <source>
        <dbReference type="EMBL" id="MBB5051929.1"/>
    </source>
</evidence>
<dbReference type="PANTHER" id="PTHR37017">
    <property type="entry name" value="AB HYDROLASE-1 DOMAIN-CONTAINING PROTEIN-RELATED"/>
    <property type="match status" value="1"/>
</dbReference>
<name>A0A840MU74_9BRAD</name>
<dbReference type="InterPro" id="IPR000073">
    <property type="entry name" value="AB_hydrolase_1"/>
</dbReference>
<sequence>MVGITRRHVVATGIGALAAMNGVSKSVAQMAVPKTFVLVHGAWHGGWCWRQVSDALVKQGHRVFSPTLTGLGERSHLLNKSINLTTHITDIANVIQYEDLSNVVLVGHSYGGIIISGVAERLAARISSIVFLDAFLPEDGETLLQKSSPAFVTAINTAIEKGESGIKPPPAAAFGVPEKDRAWVDSKTTAQPVGTYTEAAVFKGARDRIAKKVYVRAKGYKSVAFDANLAKAKESGKWKTLELDIGHDLMVIDPAQVTSIILEAA</sequence>
<accession>A0A840MU74</accession>
<protein>
    <submittedName>
        <fullName evidence="2">Pimeloyl-ACP methyl ester carboxylesterase</fullName>
    </submittedName>
</protein>
<dbReference type="Proteomes" id="UP000521227">
    <property type="component" value="Unassembled WGS sequence"/>
</dbReference>
<evidence type="ECO:0000259" key="1">
    <source>
        <dbReference type="Pfam" id="PF12697"/>
    </source>
</evidence>
<dbReference type="RefSeq" id="WP_184083984.1">
    <property type="nucleotide sequence ID" value="NZ_JACHIJ010000002.1"/>
</dbReference>
<dbReference type="PANTHER" id="PTHR37017:SF11">
    <property type="entry name" value="ESTERASE_LIPASE_THIOESTERASE DOMAIN-CONTAINING PROTEIN"/>
    <property type="match status" value="1"/>
</dbReference>
<dbReference type="Gene3D" id="3.40.50.1820">
    <property type="entry name" value="alpha/beta hydrolase"/>
    <property type="match status" value="1"/>
</dbReference>
<feature type="domain" description="AB hydrolase-1" evidence="1">
    <location>
        <begin position="36"/>
        <end position="257"/>
    </location>
</feature>
<gene>
    <name evidence="2" type="ORF">HNQ36_001883</name>
</gene>
<dbReference type="AlphaFoldDB" id="A0A840MU74"/>
<dbReference type="EMBL" id="JACHIJ010000002">
    <property type="protein sequence ID" value="MBB5051929.1"/>
    <property type="molecule type" value="Genomic_DNA"/>
</dbReference>
<organism evidence="2 3">
    <name type="scientific">Afipia massiliensis</name>
    <dbReference type="NCBI Taxonomy" id="211460"/>
    <lineage>
        <taxon>Bacteria</taxon>
        <taxon>Pseudomonadati</taxon>
        <taxon>Pseudomonadota</taxon>
        <taxon>Alphaproteobacteria</taxon>
        <taxon>Hyphomicrobiales</taxon>
        <taxon>Nitrobacteraceae</taxon>
        <taxon>Afipia</taxon>
    </lineage>
</organism>
<dbReference type="SUPFAM" id="SSF53474">
    <property type="entry name" value="alpha/beta-Hydrolases"/>
    <property type="match status" value="1"/>
</dbReference>
<evidence type="ECO:0000313" key="3">
    <source>
        <dbReference type="Proteomes" id="UP000521227"/>
    </source>
</evidence>
<dbReference type="InterPro" id="IPR029058">
    <property type="entry name" value="AB_hydrolase_fold"/>
</dbReference>
<dbReference type="InterPro" id="IPR052897">
    <property type="entry name" value="Sec-Metab_Biosynth_Hydrolase"/>
</dbReference>
<dbReference type="Pfam" id="PF12697">
    <property type="entry name" value="Abhydrolase_6"/>
    <property type="match status" value="1"/>
</dbReference>
<proteinExistence type="predicted"/>
<comment type="caution">
    <text evidence="2">The sequence shown here is derived from an EMBL/GenBank/DDBJ whole genome shotgun (WGS) entry which is preliminary data.</text>
</comment>
<reference evidence="2 3" key="1">
    <citation type="submission" date="2020-08" db="EMBL/GenBank/DDBJ databases">
        <title>Genomic Encyclopedia of Type Strains, Phase IV (KMG-IV): sequencing the most valuable type-strain genomes for metagenomic binning, comparative biology and taxonomic classification.</title>
        <authorList>
            <person name="Goeker M."/>
        </authorList>
    </citation>
    <scope>NUCLEOTIDE SEQUENCE [LARGE SCALE GENOMIC DNA]</scope>
    <source>
        <strain evidence="2 3">DSM 17498</strain>
    </source>
</reference>